<organism evidence="7 8">
    <name type="scientific">Coprococcus eutactus</name>
    <dbReference type="NCBI Taxonomy" id="33043"/>
    <lineage>
        <taxon>Bacteria</taxon>
        <taxon>Bacillati</taxon>
        <taxon>Bacillota</taxon>
        <taxon>Clostridia</taxon>
        <taxon>Lachnospirales</taxon>
        <taxon>Lachnospiraceae</taxon>
        <taxon>Coprococcus</taxon>
    </lineage>
</organism>
<evidence type="ECO:0000256" key="2">
    <source>
        <dbReference type="ARBA" id="ARBA00022490"/>
    </source>
</evidence>
<dbReference type="NCBIfam" id="TIGR01575">
    <property type="entry name" value="rimI"/>
    <property type="match status" value="1"/>
</dbReference>
<dbReference type="GO" id="GO:0008999">
    <property type="term" value="F:protein-N-terminal-alanine acetyltransferase activity"/>
    <property type="evidence" value="ECO:0007669"/>
    <property type="project" value="UniProtKB-EC"/>
</dbReference>
<evidence type="ECO:0000256" key="3">
    <source>
        <dbReference type="ARBA" id="ARBA00022679"/>
    </source>
</evidence>
<comment type="similarity">
    <text evidence="1 5">Belongs to the acetyltransferase family. RimI subfamily.</text>
</comment>
<dbReference type="SUPFAM" id="SSF55729">
    <property type="entry name" value="Acyl-CoA N-acyltransferases (Nat)"/>
    <property type="match status" value="1"/>
</dbReference>
<name>A0A412IUV5_9FIRM</name>
<dbReference type="EMBL" id="QRVK01000003">
    <property type="protein sequence ID" value="RGS43850.1"/>
    <property type="molecule type" value="Genomic_DNA"/>
</dbReference>
<dbReference type="CDD" id="cd04301">
    <property type="entry name" value="NAT_SF"/>
    <property type="match status" value="1"/>
</dbReference>
<dbReference type="InterPro" id="IPR016181">
    <property type="entry name" value="Acyl_CoA_acyltransferase"/>
</dbReference>
<reference evidence="7 8" key="1">
    <citation type="submission" date="2018-08" db="EMBL/GenBank/DDBJ databases">
        <title>A genome reference for cultivated species of the human gut microbiota.</title>
        <authorList>
            <person name="Zou Y."/>
            <person name="Xue W."/>
            <person name="Luo G."/>
        </authorList>
    </citation>
    <scope>NUCLEOTIDE SEQUENCE [LARGE SCALE GENOMIC DNA]</scope>
    <source>
        <strain evidence="7 8">AF22-21</strain>
    </source>
</reference>
<evidence type="ECO:0000259" key="6">
    <source>
        <dbReference type="PROSITE" id="PS51186"/>
    </source>
</evidence>
<dbReference type="AlphaFoldDB" id="A0A412IUV5"/>
<dbReference type="InterPro" id="IPR050680">
    <property type="entry name" value="YpeA/RimI_acetyltransf"/>
</dbReference>
<dbReference type="Proteomes" id="UP000283295">
    <property type="component" value="Unassembled WGS sequence"/>
</dbReference>
<dbReference type="Pfam" id="PF00583">
    <property type="entry name" value="Acetyltransf_1"/>
    <property type="match status" value="1"/>
</dbReference>
<dbReference type="RefSeq" id="WP_004850302.1">
    <property type="nucleotide sequence ID" value="NZ_CABIWG010000005.1"/>
</dbReference>
<evidence type="ECO:0000313" key="7">
    <source>
        <dbReference type="EMBL" id="RGS43850.1"/>
    </source>
</evidence>
<comment type="subcellular location">
    <subcellularLocation>
        <location evidence="5">Cytoplasm</location>
    </subcellularLocation>
</comment>
<gene>
    <name evidence="7" type="primary">rimI</name>
    <name evidence="7" type="ORF">DWX94_01930</name>
</gene>
<protein>
    <recommendedName>
        <fullName evidence="5">[Ribosomal protein bS18]-alanine N-acetyltransferase</fullName>
        <ecNumber evidence="5">2.3.1.266</ecNumber>
    </recommendedName>
</protein>
<dbReference type="PROSITE" id="PS51186">
    <property type="entry name" value="GNAT"/>
    <property type="match status" value="1"/>
</dbReference>
<accession>A0A412IUV5</accession>
<evidence type="ECO:0000256" key="1">
    <source>
        <dbReference type="ARBA" id="ARBA00005395"/>
    </source>
</evidence>
<dbReference type="OrthoDB" id="9794566at2"/>
<sequence length="142" mass="16202">MNDIEKIKNIAALECEAFSNPWTLEMIQSSMASDFDHVEVMEKDGIFQGYIIYSVVCDSADLLRVAAKSEYRRQGIGTSLMEMMIKDCEKSGVQNIFLEVRQSNAPAIGMYGRFGFQEISRRKRYYTSPVEDGIVMQKEMSI</sequence>
<comment type="catalytic activity">
    <reaction evidence="5">
        <text>N-terminal L-alanyl-[ribosomal protein bS18] + acetyl-CoA = N-terminal N(alpha)-acetyl-L-alanyl-[ribosomal protein bS18] + CoA + H(+)</text>
        <dbReference type="Rhea" id="RHEA:43756"/>
        <dbReference type="Rhea" id="RHEA-COMP:10676"/>
        <dbReference type="Rhea" id="RHEA-COMP:10677"/>
        <dbReference type="ChEBI" id="CHEBI:15378"/>
        <dbReference type="ChEBI" id="CHEBI:57287"/>
        <dbReference type="ChEBI" id="CHEBI:57288"/>
        <dbReference type="ChEBI" id="CHEBI:64718"/>
        <dbReference type="ChEBI" id="CHEBI:83683"/>
        <dbReference type="EC" id="2.3.1.266"/>
    </reaction>
</comment>
<dbReference type="GO" id="GO:0005737">
    <property type="term" value="C:cytoplasm"/>
    <property type="evidence" value="ECO:0007669"/>
    <property type="project" value="UniProtKB-SubCell"/>
</dbReference>
<dbReference type="EC" id="2.3.1.266" evidence="5"/>
<dbReference type="PANTHER" id="PTHR43420:SF44">
    <property type="entry name" value="ACETYLTRANSFERASE YPEA"/>
    <property type="match status" value="1"/>
</dbReference>
<feature type="domain" description="N-acetyltransferase" evidence="6">
    <location>
        <begin position="1"/>
        <end position="141"/>
    </location>
</feature>
<dbReference type="PANTHER" id="PTHR43420">
    <property type="entry name" value="ACETYLTRANSFERASE"/>
    <property type="match status" value="1"/>
</dbReference>
<evidence type="ECO:0000256" key="4">
    <source>
        <dbReference type="ARBA" id="ARBA00023315"/>
    </source>
</evidence>
<keyword evidence="2 5" id="KW-0963">Cytoplasm</keyword>
<comment type="caution">
    <text evidence="7">The sequence shown here is derived from an EMBL/GenBank/DDBJ whole genome shotgun (WGS) entry which is preliminary data.</text>
</comment>
<keyword evidence="3 7" id="KW-0808">Transferase</keyword>
<comment type="function">
    <text evidence="5">Acetylates the N-terminal alanine of ribosomal protein bS18.</text>
</comment>
<evidence type="ECO:0000256" key="5">
    <source>
        <dbReference type="RuleBase" id="RU363094"/>
    </source>
</evidence>
<dbReference type="Gene3D" id="3.40.630.30">
    <property type="match status" value="1"/>
</dbReference>
<evidence type="ECO:0000313" key="8">
    <source>
        <dbReference type="Proteomes" id="UP000283295"/>
    </source>
</evidence>
<keyword evidence="4" id="KW-0012">Acyltransferase</keyword>
<proteinExistence type="inferred from homology"/>
<dbReference type="InterPro" id="IPR006464">
    <property type="entry name" value="AcTrfase_RimI/Ard1"/>
</dbReference>
<dbReference type="InterPro" id="IPR000182">
    <property type="entry name" value="GNAT_dom"/>
</dbReference>